<accession>A0A0L6U400</accession>
<dbReference type="PATRIC" id="fig|52689.4.peg.3100"/>
<feature type="transmembrane region" description="Helical" evidence="2">
    <location>
        <begin position="206"/>
        <end position="226"/>
    </location>
</feature>
<keyword evidence="2" id="KW-0812">Transmembrane</keyword>
<evidence type="ECO:0000256" key="2">
    <source>
        <dbReference type="SAM" id="Phobius"/>
    </source>
</evidence>
<name>A0A0L6U400_9FIRM</name>
<feature type="transmembrane region" description="Helical" evidence="2">
    <location>
        <begin position="117"/>
        <end position="134"/>
    </location>
</feature>
<feature type="transmembrane region" description="Helical" evidence="2">
    <location>
        <begin position="262"/>
        <end position="282"/>
    </location>
</feature>
<protein>
    <submittedName>
        <fullName evidence="4">Membrane protein</fullName>
    </submittedName>
</protein>
<feature type="domain" description="EamA" evidence="3">
    <location>
        <begin position="9"/>
        <end position="135"/>
    </location>
</feature>
<evidence type="ECO:0000313" key="5">
    <source>
        <dbReference type="Proteomes" id="UP000036873"/>
    </source>
</evidence>
<dbReference type="EMBL" id="LGYO01000006">
    <property type="protein sequence ID" value="KNZ43238.1"/>
    <property type="molecule type" value="Genomic_DNA"/>
</dbReference>
<feature type="transmembrane region" description="Helical" evidence="2">
    <location>
        <begin position="33"/>
        <end position="51"/>
    </location>
</feature>
<keyword evidence="2" id="KW-1133">Transmembrane helix</keyword>
<dbReference type="RefSeq" id="WP_050738685.1">
    <property type="nucleotide sequence ID" value="NZ_LGYO01000006.1"/>
</dbReference>
<feature type="transmembrane region" description="Helical" evidence="2">
    <location>
        <begin position="238"/>
        <end position="256"/>
    </location>
</feature>
<dbReference type="GO" id="GO:0016020">
    <property type="term" value="C:membrane"/>
    <property type="evidence" value="ECO:0007669"/>
    <property type="project" value="InterPro"/>
</dbReference>
<feature type="transmembrane region" description="Helical" evidence="2">
    <location>
        <begin position="7"/>
        <end position="27"/>
    </location>
</feature>
<dbReference type="SUPFAM" id="SSF103481">
    <property type="entry name" value="Multidrug resistance efflux transporter EmrE"/>
    <property type="match status" value="2"/>
</dbReference>
<feature type="transmembrane region" description="Helical" evidence="2">
    <location>
        <begin position="88"/>
        <end position="110"/>
    </location>
</feature>
<keyword evidence="2" id="KW-0472">Membrane</keyword>
<evidence type="ECO:0000259" key="3">
    <source>
        <dbReference type="Pfam" id="PF00892"/>
    </source>
</evidence>
<dbReference type="Proteomes" id="UP000036873">
    <property type="component" value="Unassembled WGS sequence"/>
</dbReference>
<dbReference type="Gene3D" id="1.10.3730.20">
    <property type="match status" value="1"/>
</dbReference>
<dbReference type="PANTHER" id="PTHR22911:SF102">
    <property type="entry name" value="MEMBRANE PROTEIN"/>
    <property type="match status" value="1"/>
</dbReference>
<dbReference type="PANTHER" id="PTHR22911">
    <property type="entry name" value="ACYL-MALONYL CONDENSING ENZYME-RELATED"/>
    <property type="match status" value="1"/>
</dbReference>
<sequence length="290" mass="31585">MSKNYTKYIAALLLFGTNGIIASFILLNSYEIVFLRTLIGGLFLLAVFVITKGKFQGLKNKKHLVYLLASGAAMGASWMFLYEAYKEIGVSMATLAYYCGPVIVMALAPLIFKEKIVTAKIIGFLAVLVGMFLVNRDAVMHSGFSWGLFCGLMAAVMYAFMVIFNKMAVSITGLENAVWQLGASFITVAIFTVIKQGVVIPVTSENVLPILLLGIVNTGIGCYLYFSSIQQFPAQSVAIWGYLEPLSALVFSAIFLQEYLTTIQLLGAMLILGGAAFGDCFGRKSLPRLF</sequence>
<reference evidence="5" key="1">
    <citation type="submission" date="2015-07" db="EMBL/GenBank/DDBJ databases">
        <title>Draft genome sequence of Acetobacterium bakii DSM 8293, a potential psychrophilic chemical producer through syngas fermentation.</title>
        <authorList>
            <person name="Song Y."/>
            <person name="Hwang S."/>
            <person name="Cho B.-K."/>
        </authorList>
    </citation>
    <scope>NUCLEOTIDE SEQUENCE [LARGE SCALE GENOMIC DNA]</scope>
    <source>
        <strain evidence="5">DSM 8239</strain>
    </source>
</reference>
<proteinExistence type="inferred from homology"/>
<dbReference type="InterPro" id="IPR037185">
    <property type="entry name" value="EmrE-like"/>
</dbReference>
<feature type="transmembrane region" description="Helical" evidence="2">
    <location>
        <begin position="146"/>
        <end position="165"/>
    </location>
</feature>
<dbReference type="AlphaFoldDB" id="A0A0L6U400"/>
<evidence type="ECO:0000313" key="4">
    <source>
        <dbReference type="EMBL" id="KNZ43238.1"/>
    </source>
</evidence>
<gene>
    <name evidence="4" type="ORF">AKG39_02005</name>
</gene>
<comment type="similarity">
    <text evidence="1">Belongs to the EamA transporter family.</text>
</comment>
<comment type="caution">
    <text evidence="4">The sequence shown here is derived from an EMBL/GenBank/DDBJ whole genome shotgun (WGS) entry which is preliminary data.</text>
</comment>
<dbReference type="STRING" id="52689.AKG39_02005"/>
<evidence type="ECO:0000256" key="1">
    <source>
        <dbReference type="ARBA" id="ARBA00007362"/>
    </source>
</evidence>
<dbReference type="Pfam" id="PF00892">
    <property type="entry name" value="EamA"/>
    <property type="match status" value="2"/>
</dbReference>
<feature type="transmembrane region" description="Helical" evidence="2">
    <location>
        <begin position="63"/>
        <end position="82"/>
    </location>
</feature>
<dbReference type="OrthoDB" id="9814238at2"/>
<feature type="transmembrane region" description="Helical" evidence="2">
    <location>
        <begin position="177"/>
        <end position="194"/>
    </location>
</feature>
<keyword evidence="5" id="KW-1185">Reference proteome</keyword>
<feature type="domain" description="EamA" evidence="3">
    <location>
        <begin position="146"/>
        <end position="276"/>
    </location>
</feature>
<dbReference type="InterPro" id="IPR000620">
    <property type="entry name" value="EamA_dom"/>
</dbReference>
<organism evidence="4 5">
    <name type="scientific">Acetobacterium bakii</name>
    <dbReference type="NCBI Taxonomy" id="52689"/>
    <lineage>
        <taxon>Bacteria</taxon>
        <taxon>Bacillati</taxon>
        <taxon>Bacillota</taxon>
        <taxon>Clostridia</taxon>
        <taxon>Eubacteriales</taxon>
        <taxon>Eubacteriaceae</taxon>
        <taxon>Acetobacterium</taxon>
    </lineage>
</organism>